<keyword evidence="6 8" id="KW-0012">Acyltransferase</keyword>
<name>A0A3M6QPI1_9BURK</name>
<comment type="subcellular location">
    <subcellularLocation>
        <location evidence="1">Cell inner membrane</location>
    </subcellularLocation>
</comment>
<dbReference type="GO" id="GO:0009247">
    <property type="term" value="P:glycolipid biosynthetic process"/>
    <property type="evidence" value="ECO:0007669"/>
    <property type="project" value="UniProtKB-ARBA"/>
</dbReference>
<keyword evidence="2" id="KW-1003">Cell membrane</keyword>
<dbReference type="Proteomes" id="UP000278006">
    <property type="component" value="Unassembled WGS sequence"/>
</dbReference>
<evidence type="ECO:0000256" key="6">
    <source>
        <dbReference type="ARBA" id="ARBA00023315"/>
    </source>
</evidence>
<dbReference type="PANTHER" id="PTHR30606">
    <property type="entry name" value="LIPID A BIOSYNTHESIS LAUROYL ACYLTRANSFERASE"/>
    <property type="match status" value="1"/>
</dbReference>
<reference evidence="8 9" key="1">
    <citation type="submission" date="2018-10" db="EMBL/GenBank/DDBJ databases">
        <title>Draft genome of Cortibacter populi DSM10536.</title>
        <authorList>
            <person name="Bernier A.-M."/>
            <person name="Bernard K."/>
        </authorList>
    </citation>
    <scope>NUCLEOTIDE SEQUENCE [LARGE SCALE GENOMIC DNA]</scope>
    <source>
        <strain evidence="8 9">DSM 105136</strain>
    </source>
</reference>
<dbReference type="GO" id="GO:0016746">
    <property type="term" value="F:acyltransferase activity"/>
    <property type="evidence" value="ECO:0007669"/>
    <property type="project" value="UniProtKB-KW"/>
</dbReference>
<dbReference type="RefSeq" id="WP_122230371.1">
    <property type="nucleotide sequence ID" value="NZ_RDQO01000004.1"/>
</dbReference>
<evidence type="ECO:0000313" key="8">
    <source>
        <dbReference type="EMBL" id="RMX04957.1"/>
    </source>
</evidence>
<dbReference type="Pfam" id="PF03279">
    <property type="entry name" value="Lip_A_acyltrans"/>
    <property type="match status" value="1"/>
</dbReference>
<evidence type="ECO:0000256" key="3">
    <source>
        <dbReference type="ARBA" id="ARBA00022519"/>
    </source>
</evidence>
<accession>A0A3M6QPI1</accession>
<evidence type="ECO:0000256" key="5">
    <source>
        <dbReference type="ARBA" id="ARBA00023136"/>
    </source>
</evidence>
<evidence type="ECO:0000313" key="9">
    <source>
        <dbReference type="Proteomes" id="UP000278006"/>
    </source>
</evidence>
<dbReference type="InterPro" id="IPR004960">
    <property type="entry name" value="LipA_acyltrans"/>
</dbReference>
<keyword evidence="9" id="KW-1185">Reference proteome</keyword>
<gene>
    <name evidence="8" type="ORF">D8I35_13965</name>
</gene>
<dbReference type="OrthoDB" id="8524027at2"/>
<evidence type="ECO:0000256" key="1">
    <source>
        <dbReference type="ARBA" id="ARBA00004533"/>
    </source>
</evidence>
<dbReference type="CDD" id="cd07984">
    <property type="entry name" value="LPLAT_LABLAT-like"/>
    <property type="match status" value="1"/>
</dbReference>
<keyword evidence="7" id="KW-0812">Transmembrane</keyword>
<keyword evidence="5 7" id="KW-0472">Membrane</keyword>
<dbReference type="PANTHER" id="PTHR30606:SF10">
    <property type="entry name" value="PHOSPHATIDYLINOSITOL MANNOSIDE ACYLTRANSFERASE"/>
    <property type="match status" value="1"/>
</dbReference>
<keyword evidence="4 8" id="KW-0808">Transferase</keyword>
<comment type="caution">
    <text evidence="8">The sequence shown here is derived from an EMBL/GenBank/DDBJ whole genome shotgun (WGS) entry which is preliminary data.</text>
</comment>
<keyword evidence="7" id="KW-1133">Transmembrane helix</keyword>
<evidence type="ECO:0000256" key="7">
    <source>
        <dbReference type="SAM" id="Phobius"/>
    </source>
</evidence>
<sequence length="287" mass="32107">MAILLRVLSLLPSRLLYLLGWPLGWAVFLLAPHYRRRFIENAVQAGYALAEVRAAVGQAGRMVTELPKVWAGRAIEVRMDDATRQVLDAAWAAGRGVLLFTPHLGCFELSAQSVARHWGDARGPLTVLYRPARKAWLARQMQTIRNRHGQEAVPTDMGGVRAMLKRLRKGGAVGLLPDQVPPWGMGIWSDFFGRPAYTMTIAARLVMQTRPSVLVGRCERLPWGGGYQLHVEQVPYDEGADQEMLVRQMNAALEAQIRACPQQYLWGYARYKWPRGMPVDAQPPGNS</sequence>
<dbReference type="GO" id="GO:0005886">
    <property type="term" value="C:plasma membrane"/>
    <property type="evidence" value="ECO:0007669"/>
    <property type="project" value="UniProtKB-SubCell"/>
</dbReference>
<dbReference type="NCBIfam" id="NF006487">
    <property type="entry name" value="PRK08905.1"/>
    <property type="match status" value="1"/>
</dbReference>
<dbReference type="AlphaFoldDB" id="A0A3M6QPI1"/>
<evidence type="ECO:0000256" key="4">
    <source>
        <dbReference type="ARBA" id="ARBA00022679"/>
    </source>
</evidence>
<proteinExistence type="predicted"/>
<organism evidence="8 9">
    <name type="scientific">Corticibacter populi</name>
    <dbReference type="NCBI Taxonomy" id="1550736"/>
    <lineage>
        <taxon>Bacteria</taxon>
        <taxon>Pseudomonadati</taxon>
        <taxon>Pseudomonadota</taxon>
        <taxon>Betaproteobacteria</taxon>
        <taxon>Burkholderiales</taxon>
        <taxon>Comamonadaceae</taxon>
        <taxon>Corticibacter</taxon>
    </lineage>
</organism>
<dbReference type="EMBL" id="RDQO01000004">
    <property type="protein sequence ID" value="RMX04957.1"/>
    <property type="molecule type" value="Genomic_DNA"/>
</dbReference>
<protein>
    <submittedName>
        <fullName evidence="8">Lysophospholipid acyltransferase family protein</fullName>
    </submittedName>
</protein>
<keyword evidence="3" id="KW-0997">Cell inner membrane</keyword>
<evidence type="ECO:0000256" key="2">
    <source>
        <dbReference type="ARBA" id="ARBA00022475"/>
    </source>
</evidence>
<feature type="transmembrane region" description="Helical" evidence="7">
    <location>
        <begin position="15"/>
        <end position="31"/>
    </location>
</feature>